<dbReference type="EMBL" id="AFWI01000146">
    <property type="protein sequence ID" value="EGU55302.1"/>
    <property type="molecule type" value="Genomic_DNA"/>
</dbReference>
<dbReference type="EMBL" id="CP009358">
    <property type="protein sequence ID" value="AIW17459.1"/>
    <property type="molecule type" value="Genomic_DNA"/>
</dbReference>
<gene>
    <name evidence="1" type="ORF">IX91_25720</name>
    <name evidence="2" type="ORF">VITU9109_21189</name>
</gene>
<dbReference type="HOGENOM" id="CLU_1453861_0_0_6"/>
<dbReference type="InterPro" id="IPR011067">
    <property type="entry name" value="Plasmid_toxin/cell-grow_inhib"/>
</dbReference>
<dbReference type="Pfam" id="PF02452">
    <property type="entry name" value="PemK_toxin"/>
    <property type="match status" value="1"/>
</dbReference>
<reference evidence="2" key="1">
    <citation type="submission" date="2011-08" db="EMBL/GenBank/DDBJ databases">
        <authorList>
            <person name="Hoffman M."/>
            <person name="Strain E.A."/>
            <person name="Brown E."/>
            <person name="Allard M.W."/>
        </authorList>
    </citation>
    <scope>NUCLEOTIDE SEQUENCE</scope>
    <source>
        <strain evidence="2">ATCC 19109</strain>
    </source>
</reference>
<evidence type="ECO:0000313" key="2">
    <source>
        <dbReference type="EMBL" id="EGU55302.1"/>
    </source>
</evidence>
<organism evidence="1 4">
    <name type="scientific">Vibrio tubiashii ATCC 19109</name>
    <dbReference type="NCBI Taxonomy" id="1051646"/>
    <lineage>
        <taxon>Bacteria</taxon>
        <taxon>Pseudomonadati</taxon>
        <taxon>Pseudomonadota</taxon>
        <taxon>Gammaproteobacteria</taxon>
        <taxon>Vibrionales</taxon>
        <taxon>Vibrionaceae</taxon>
        <taxon>Vibrio</taxon>
        <taxon>Vibrio oreintalis group</taxon>
    </lineage>
</organism>
<sequence length="186" mass="20744">MARTHIQGNVKIGHLYDCIFGEFKSTGQGTTTDKNQADEYNYNHRIPNEMIKKRLVVVVGKHKGQYIVVPISATKEEAKRVEKEPEYQGFHVKLLNTDIPATERYPYGVERWAKCNLISTIDGGRLRDLPLGQGKGFVAAQKVSDATLRKIREGVIIAIGMRDILVTAQDNTDSNSANDTIDATVK</sequence>
<reference evidence="2 3" key="2">
    <citation type="journal article" date="2012" name="Int. J. Syst. Evol. Microbiol.">
        <title>Vibrio caribbeanicus sp. nov., isolated from the marine sponge Scleritoderma cyanea.</title>
        <authorList>
            <person name="Hoffmann M."/>
            <person name="Monday S.R."/>
            <person name="Allard M.W."/>
            <person name="Strain E.A."/>
            <person name="Whittaker P."/>
            <person name="Naum M."/>
            <person name="McCarthy P.J."/>
            <person name="Lopez J.V."/>
            <person name="Fischer M."/>
            <person name="Brown E.W."/>
        </authorList>
    </citation>
    <scope>NUCLEOTIDE SEQUENCE [LARGE SCALE GENOMIC DNA]</scope>
    <source>
        <strain evidence="2 3">ATCC 19109</strain>
    </source>
</reference>
<evidence type="ECO:0000313" key="3">
    <source>
        <dbReference type="Proteomes" id="UP000003836"/>
    </source>
</evidence>
<keyword evidence="3" id="KW-1185">Reference proteome</keyword>
<evidence type="ECO:0000313" key="4">
    <source>
        <dbReference type="Proteomes" id="UP000030071"/>
    </source>
</evidence>
<proteinExistence type="predicted"/>
<accession>F9T5A5</accession>
<dbReference type="InterPro" id="IPR003477">
    <property type="entry name" value="PemK-like"/>
</dbReference>
<dbReference type="eggNOG" id="COG3692">
    <property type="taxonomic scope" value="Bacteria"/>
</dbReference>
<dbReference type="GeneID" id="23448126"/>
<dbReference type="RefSeq" id="WP_004744690.1">
    <property type="nucleotide sequence ID" value="NZ_AFWI01000146.1"/>
</dbReference>
<evidence type="ECO:0000313" key="1">
    <source>
        <dbReference type="EMBL" id="AIW17459.1"/>
    </source>
</evidence>
<name>F9T5A5_9VIBR</name>
<dbReference type="PATRIC" id="fig|1051646.9.peg.5157"/>
<dbReference type="KEGG" id="vtu:IX91_25720"/>
<dbReference type="Gene3D" id="2.30.30.110">
    <property type="match status" value="1"/>
</dbReference>
<geneLocation type="plasmid" evidence="1 4">
    <name>p57</name>
</geneLocation>
<dbReference type="Proteomes" id="UP000003836">
    <property type="component" value="Unassembled WGS sequence"/>
</dbReference>
<dbReference type="GO" id="GO:0003677">
    <property type="term" value="F:DNA binding"/>
    <property type="evidence" value="ECO:0007669"/>
    <property type="project" value="InterPro"/>
</dbReference>
<keyword evidence="1" id="KW-0614">Plasmid</keyword>
<reference evidence="1 4" key="3">
    <citation type="submission" date="2014-08" db="EMBL/GenBank/DDBJ databases">
        <title>First Complete Genome Sequence of the Shellfish Pathogen Vibrio tubiashii.</title>
        <authorList>
            <person name="Richards G.P."/>
            <person name="Needleman D.S."/>
            <person name="Watson M.A."/>
            <person name="Bono J.L."/>
        </authorList>
    </citation>
    <scope>NUCLEOTIDE SEQUENCE [LARGE SCALE GENOMIC DNA]</scope>
    <source>
        <strain evidence="1 4">ATCC 19109</strain>
        <plasmid evidence="1">p57</plasmid>
        <plasmid evidence="4">Plasmid p57</plasmid>
    </source>
</reference>
<protein>
    <submittedName>
        <fullName evidence="1">Uncharacterized protein</fullName>
    </submittedName>
</protein>
<dbReference type="Proteomes" id="UP000030071">
    <property type="component" value="Plasmid p57"/>
</dbReference>
<dbReference type="AlphaFoldDB" id="F9T5A5"/>